<dbReference type="SUPFAM" id="SSF55874">
    <property type="entry name" value="ATPase domain of HSP90 chaperone/DNA topoisomerase II/histidine kinase"/>
    <property type="match status" value="1"/>
</dbReference>
<comment type="caution">
    <text evidence="16">The sequence shown here is derived from an EMBL/GenBank/DDBJ whole genome shotgun (WGS) entry which is preliminary data.</text>
</comment>
<evidence type="ECO:0000256" key="10">
    <source>
        <dbReference type="ARBA" id="ARBA00022840"/>
    </source>
</evidence>
<dbReference type="OrthoDB" id="9795133at2"/>
<dbReference type="PANTHER" id="PTHR43065">
    <property type="entry name" value="SENSOR HISTIDINE KINASE"/>
    <property type="match status" value="1"/>
</dbReference>
<dbReference type="PRINTS" id="PR00344">
    <property type="entry name" value="BCTRLSENSOR"/>
</dbReference>
<dbReference type="InterPro" id="IPR003594">
    <property type="entry name" value="HATPase_dom"/>
</dbReference>
<dbReference type="RefSeq" id="WP_112146670.1">
    <property type="nucleotide sequence ID" value="NZ_PGTO01000016.1"/>
</dbReference>
<dbReference type="SMART" id="SM00387">
    <property type="entry name" value="HATPase_c"/>
    <property type="match status" value="1"/>
</dbReference>
<feature type="transmembrane region" description="Helical" evidence="14">
    <location>
        <begin position="40"/>
        <end position="60"/>
    </location>
</feature>
<organism evidence="16 17">
    <name type="scientific">Paramagnetospirillum kuznetsovii</name>
    <dbReference type="NCBI Taxonomy" id="2053833"/>
    <lineage>
        <taxon>Bacteria</taxon>
        <taxon>Pseudomonadati</taxon>
        <taxon>Pseudomonadota</taxon>
        <taxon>Alphaproteobacteria</taxon>
        <taxon>Rhodospirillales</taxon>
        <taxon>Magnetospirillaceae</taxon>
        <taxon>Paramagnetospirillum</taxon>
    </lineage>
</organism>
<evidence type="ECO:0000256" key="12">
    <source>
        <dbReference type="ARBA" id="ARBA00023012"/>
    </source>
</evidence>
<dbReference type="Pfam" id="PF02518">
    <property type="entry name" value="HATPase_c"/>
    <property type="match status" value="1"/>
</dbReference>
<evidence type="ECO:0000256" key="1">
    <source>
        <dbReference type="ARBA" id="ARBA00000085"/>
    </source>
</evidence>
<proteinExistence type="predicted"/>
<keyword evidence="8" id="KW-0547">Nucleotide-binding</keyword>
<evidence type="ECO:0000313" key="16">
    <source>
        <dbReference type="EMBL" id="RAU20850.1"/>
    </source>
</evidence>
<evidence type="ECO:0000256" key="5">
    <source>
        <dbReference type="ARBA" id="ARBA00022553"/>
    </source>
</evidence>
<dbReference type="PANTHER" id="PTHR43065:SF10">
    <property type="entry name" value="PEROXIDE STRESS-ACTIVATED HISTIDINE KINASE MAK3"/>
    <property type="match status" value="1"/>
</dbReference>
<keyword evidence="11 14" id="KW-1133">Transmembrane helix</keyword>
<dbReference type="AlphaFoldDB" id="A0A364NV26"/>
<sequence length="527" mass="56676">MKNQNILLMALGLLIAYGMAEWGGYTHAHGSTSGAPWDPFIGLAFAALLLGGMKFLPLVFMGEVGDLVFQDTVGLVPLVEPLIVATIWAAAAAFLRRHVNLRLTNQYDLFVMIVVVAMAAMVEAGGHVLAHMWADNPQGQAVGREIARSWVGDMIGVMVVTPLVLVLRRGWGNPSPRSLIEIALQIAVTAVVLGLNFGRMSSGGLQLFYLMFLPGIWVAARFGLRGAAAINVLMQCSIAVAFMVVVTDPQAVMAYQYRMLSLTISTLFLGSAVSQRRRAEEELRIKQDQLARTSRLSTAGEMAAALAHELNQPLAATVNYTRAAQRLLSKPDMDKDKVRAAMDGAAAQAERAGMIIRTLREFIGQGELDIRPQSVGSLFNDSIGLVAPECLAAGIDIEVMLDKQLPMVNVDPIQIQQVLVNLVRNAVDAIVAADSPRRRIVLSALVTPEGEVLMEVADSGPGMDKDQLSRLYQPFTTTKSTGMGLGLSISRTIVEAHGGRLWLAASSADGCVFRFAFPKIAIASGEV</sequence>
<keyword evidence="17" id="KW-1185">Reference proteome</keyword>
<keyword evidence="10" id="KW-0067">ATP-binding</keyword>
<evidence type="ECO:0000256" key="13">
    <source>
        <dbReference type="ARBA" id="ARBA00023136"/>
    </source>
</evidence>
<evidence type="ECO:0000256" key="4">
    <source>
        <dbReference type="ARBA" id="ARBA00022475"/>
    </source>
</evidence>
<keyword evidence="13 14" id="KW-0472">Membrane</keyword>
<evidence type="ECO:0000256" key="7">
    <source>
        <dbReference type="ARBA" id="ARBA00022692"/>
    </source>
</evidence>
<dbReference type="GO" id="GO:0005524">
    <property type="term" value="F:ATP binding"/>
    <property type="evidence" value="ECO:0007669"/>
    <property type="project" value="UniProtKB-KW"/>
</dbReference>
<evidence type="ECO:0000256" key="8">
    <source>
        <dbReference type="ARBA" id="ARBA00022741"/>
    </source>
</evidence>
<dbReference type="SUPFAM" id="SSF47384">
    <property type="entry name" value="Homodimeric domain of signal transducing histidine kinase"/>
    <property type="match status" value="1"/>
</dbReference>
<comment type="subcellular location">
    <subcellularLocation>
        <location evidence="2">Cell membrane</location>
        <topology evidence="2">Multi-pass membrane protein</topology>
    </subcellularLocation>
</comment>
<keyword evidence="5" id="KW-0597">Phosphoprotein</keyword>
<dbReference type="InterPro" id="IPR036097">
    <property type="entry name" value="HisK_dim/P_sf"/>
</dbReference>
<dbReference type="CDD" id="cd00082">
    <property type="entry name" value="HisKA"/>
    <property type="match status" value="1"/>
</dbReference>
<feature type="transmembrane region" description="Helical" evidence="14">
    <location>
        <begin position="6"/>
        <end position="28"/>
    </location>
</feature>
<dbReference type="EC" id="2.7.13.3" evidence="3"/>
<protein>
    <recommendedName>
        <fullName evidence="3">histidine kinase</fullName>
        <ecNumber evidence="3">2.7.13.3</ecNumber>
    </recommendedName>
</protein>
<evidence type="ECO:0000256" key="14">
    <source>
        <dbReference type="SAM" id="Phobius"/>
    </source>
</evidence>
<dbReference type="InterPro" id="IPR005467">
    <property type="entry name" value="His_kinase_dom"/>
</dbReference>
<feature type="transmembrane region" description="Helical" evidence="14">
    <location>
        <begin position="179"/>
        <end position="197"/>
    </location>
</feature>
<keyword evidence="4" id="KW-1003">Cell membrane</keyword>
<evidence type="ECO:0000313" key="17">
    <source>
        <dbReference type="Proteomes" id="UP000251075"/>
    </source>
</evidence>
<dbReference type="GO" id="GO:0000155">
    <property type="term" value="F:phosphorelay sensor kinase activity"/>
    <property type="evidence" value="ECO:0007669"/>
    <property type="project" value="InterPro"/>
</dbReference>
<keyword evidence="6" id="KW-0808">Transferase</keyword>
<dbReference type="Gene3D" id="1.10.287.130">
    <property type="match status" value="1"/>
</dbReference>
<dbReference type="InterPro" id="IPR007895">
    <property type="entry name" value="MASE1"/>
</dbReference>
<dbReference type="Pfam" id="PF05231">
    <property type="entry name" value="MASE1"/>
    <property type="match status" value="1"/>
</dbReference>
<comment type="catalytic activity">
    <reaction evidence="1">
        <text>ATP + protein L-histidine = ADP + protein N-phospho-L-histidine.</text>
        <dbReference type="EC" id="2.7.13.3"/>
    </reaction>
</comment>
<accession>A0A364NV26</accession>
<dbReference type="InterPro" id="IPR036890">
    <property type="entry name" value="HATPase_C_sf"/>
</dbReference>
<dbReference type="Gene3D" id="3.30.565.10">
    <property type="entry name" value="Histidine kinase-like ATPase, C-terminal domain"/>
    <property type="match status" value="1"/>
</dbReference>
<evidence type="ECO:0000259" key="15">
    <source>
        <dbReference type="PROSITE" id="PS50109"/>
    </source>
</evidence>
<evidence type="ECO:0000256" key="3">
    <source>
        <dbReference type="ARBA" id="ARBA00012438"/>
    </source>
</evidence>
<dbReference type="InterPro" id="IPR004358">
    <property type="entry name" value="Sig_transdc_His_kin-like_C"/>
</dbReference>
<dbReference type="PROSITE" id="PS50109">
    <property type="entry name" value="HIS_KIN"/>
    <property type="match status" value="1"/>
</dbReference>
<evidence type="ECO:0000256" key="11">
    <source>
        <dbReference type="ARBA" id="ARBA00022989"/>
    </source>
</evidence>
<keyword evidence="12" id="KW-0902">Two-component regulatory system</keyword>
<dbReference type="EMBL" id="PGTO01000016">
    <property type="protein sequence ID" value="RAU20850.1"/>
    <property type="molecule type" value="Genomic_DNA"/>
</dbReference>
<evidence type="ECO:0000256" key="6">
    <source>
        <dbReference type="ARBA" id="ARBA00022679"/>
    </source>
</evidence>
<feature type="transmembrane region" description="Helical" evidence="14">
    <location>
        <begin position="150"/>
        <end position="167"/>
    </location>
</feature>
<feature type="transmembrane region" description="Helical" evidence="14">
    <location>
        <begin position="203"/>
        <end position="220"/>
    </location>
</feature>
<dbReference type="InterPro" id="IPR003661">
    <property type="entry name" value="HisK_dim/P_dom"/>
</dbReference>
<feature type="transmembrane region" description="Helical" evidence="14">
    <location>
        <begin position="107"/>
        <end position="130"/>
    </location>
</feature>
<dbReference type="SMART" id="SM00388">
    <property type="entry name" value="HisKA"/>
    <property type="match status" value="1"/>
</dbReference>
<gene>
    <name evidence="16" type="ORF">CU669_16400</name>
</gene>
<keyword evidence="9" id="KW-0418">Kinase</keyword>
<evidence type="ECO:0000256" key="2">
    <source>
        <dbReference type="ARBA" id="ARBA00004651"/>
    </source>
</evidence>
<reference evidence="16 17" key="1">
    <citation type="submission" date="2017-11" db="EMBL/GenBank/DDBJ databases">
        <title>Draft genome sequence of magnetotactic bacterium Magnetospirillum kuznetsovii LBB-42.</title>
        <authorList>
            <person name="Grouzdev D.S."/>
            <person name="Rysina M.S."/>
            <person name="Baslerov R.V."/>
            <person name="Koziaeva V."/>
        </authorList>
    </citation>
    <scope>NUCLEOTIDE SEQUENCE [LARGE SCALE GENOMIC DNA]</scope>
    <source>
        <strain evidence="16 17">LBB-42</strain>
    </source>
</reference>
<feature type="transmembrane region" description="Helical" evidence="14">
    <location>
        <begin position="72"/>
        <end position="95"/>
    </location>
</feature>
<feature type="domain" description="Histidine kinase" evidence="15">
    <location>
        <begin position="305"/>
        <end position="521"/>
    </location>
</feature>
<name>A0A364NV26_9PROT</name>
<evidence type="ECO:0000256" key="9">
    <source>
        <dbReference type="ARBA" id="ARBA00022777"/>
    </source>
</evidence>
<keyword evidence="7 14" id="KW-0812">Transmembrane</keyword>
<dbReference type="GO" id="GO:0005886">
    <property type="term" value="C:plasma membrane"/>
    <property type="evidence" value="ECO:0007669"/>
    <property type="project" value="UniProtKB-SubCell"/>
</dbReference>
<dbReference type="Proteomes" id="UP000251075">
    <property type="component" value="Unassembled WGS sequence"/>
</dbReference>